<keyword evidence="2" id="KW-1185">Reference proteome</keyword>
<dbReference type="RefSeq" id="XP_042919610.1">
    <property type="nucleotide sequence ID" value="XM_043067605.1"/>
</dbReference>
<dbReference type="PaxDb" id="3055-EDO96324"/>
<evidence type="ECO:0000313" key="1">
    <source>
        <dbReference type="EMBL" id="PNW76753.1"/>
    </source>
</evidence>
<dbReference type="Proteomes" id="UP000006906">
    <property type="component" value="Chromosome 11"/>
</dbReference>
<dbReference type="InParanoid" id="A0A2K3D899"/>
<dbReference type="GeneID" id="66055306"/>
<dbReference type="EMBL" id="CM008972">
    <property type="protein sequence ID" value="PNW76753.1"/>
    <property type="molecule type" value="Genomic_DNA"/>
</dbReference>
<dbReference type="OrthoDB" id="10558265at2759"/>
<dbReference type="AlphaFoldDB" id="A0A2K3D899"/>
<dbReference type="KEGG" id="cre:CHLRE_11g474650v5"/>
<protein>
    <submittedName>
        <fullName evidence="1">Uncharacterized protein</fullName>
    </submittedName>
</protein>
<gene>
    <name evidence="1" type="ORF">CHLRE_11g474650v5</name>
</gene>
<dbReference type="Gramene" id="PNW76753">
    <property type="protein sequence ID" value="PNW76753"/>
    <property type="gene ID" value="CHLRE_11g474650v5"/>
</dbReference>
<organism evidence="1 2">
    <name type="scientific">Chlamydomonas reinhardtii</name>
    <name type="common">Chlamydomonas smithii</name>
    <dbReference type="NCBI Taxonomy" id="3055"/>
    <lineage>
        <taxon>Eukaryota</taxon>
        <taxon>Viridiplantae</taxon>
        <taxon>Chlorophyta</taxon>
        <taxon>core chlorophytes</taxon>
        <taxon>Chlorophyceae</taxon>
        <taxon>CS clade</taxon>
        <taxon>Chlamydomonadales</taxon>
        <taxon>Chlamydomonadaceae</taxon>
        <taxon>Chlamydomonas</taxon>
    </lineage>
</organism>
<reference evidence="1 2" key="1">
    <citation type="journal article" date="2007" name="Science">
        <title>The Chlamydomonas genome reveals the evolution of key animal and plant functions.</title>
        <authorList>
            <person name="Merchant S.S."/>
            <person name="Prochnik S.E."/>
            <person name="Vallon O."/>
            <person name="Harris E.H."/>
            <person name="Karpowicz S.J."/>
            <person name="Witman G.B."/>
            <person name="Terry A."/>
            <person name="Salamov A."/>
            <person name="Fritz-Laylin L.K."/>
            <person name="Marechal-Drouard L."/>
            <person name="Marshall W.F."/>
            <person name="Qu L.H."/>
            <person name="Nelson D.R."/>
            <person name="Sanderfoot A.A."/>
            <person name="Spalding M.H."/>
            <person name="Kapitonov V.V."/>
            <person name="Ren Q."/>
            <person name="Ferris P."/>
            <person name="Lindquist E."/>
            <person name="Shapiro H."/>
            <person name="Lucas S.M."/>
            <person name="Grimwood J."/>
            <person name="Schmutz J."/>
            <person name="Cardol P."/>
            <person name="Cerutti H."/>
            <person name="Chanfreau G."/>
            <person name="Chen C.L."/>
            <person name="Cognat V."/>
            <person name="Croft M.T."/>
            <person name="Dent R."/>
            <person name="Dutcher S."/>
            <person name="Fernandez E."/>
            <person name="Fukuzawa H."/>
            <person name="Gonzalez-Ballester D."/>
            <person name="Gonzalez-Halphen D."/>
            <person name="Hallmann A."/>
            <person name="Hanikenne M."/>
            <person name="Hippler M."/>
            <person name="Inwood W."/>
            <person name="Jabbari K."/>
            <person name="Kalanon M."/>
            <person name="Kuras R."/>
            <person name="Lefebvre P.A."/>
            <person name="Lemaire S.D."/>
            <person name="Lobanov A.V."/>
            <person name="Lohr M."/>
            <person name="Manuell A."/>
            <person name="Meier I."/>
            <person name="Mets L."/>
            <person name="Mittag M."/>
            <person name="Mittelmeier T."/>
            <person name="Moroney J.V."/>
            <person name="Moseley J."/>
            <person name="Napoli C."/>
            <person name="Nedelcu A.M."/>
            <person name="Niyogi K."/>
            <person name="Novoselov S.V."/>
            <person name="Paulsen I.T."/>
            <person name="Pazour G."/>
            <person name="Purton S."/>
            <person name="Ral J.P."/>
            <person name="Riano-Pachon D.M."/>
            <person name="Riekhof W."/>
            <person name="Rymarquis L."/>
            <person name="Schroda M."/>
            <person name="Stern D."/>
            <person name="Umen J."/>
            <person name="Willows R."/>
            <person name="Wilson N."/>
            <person name="Zimmer S.L."/>
            <person name="Allmer J."/>
            <person name="Balk J."/>
            <person name="Bisova K."/>
            <person name="Chen C.J."/>
            <person name="Elias M."/>
            <person name="Gendler K."/>
            <person name="Hauser C."/>
            <person name="Lamb M.R."/>
            <person name="Ledford H."/>
            <person name="Long J.C."/>
            <person name="Minagawa J."/>
            <person name="Page M.D."/>
            <person name="Pan J."/>
            <person name="Pootakham W."/>
            <person name="Roje S."/>
            <person name="Rose A."/>
            <person name="Stahlberg E."/>
            <person name="Terauchi A.M."/>
            <person name="Yang P."/>
            <person name="Ball S."/>
            <person name="Bowler C."/>
            <person name="Dieckmann C.L."/>
            <person name="Gladyshev V.N."/>
            <person name="Green P."/>
            <person name="Jorgensen R."/>
            <person name="Mayfield S."/>
            <person name="Mueller-Roeber B."/>
            <person name="Rajamani S."/>
            <person name="Sayre R.T."/>
            <person name="Brokstein P."/>
            <person name="Dubchak I."/>
            <person name="Goodstein D."/>
            <person name="Hornick L."/>
            <person name="Huang Y.W."/>
            <person name="Jhaveri J."/>
            <person name="Luo Y."/>
            <person name="Martinez D."/>
            <person name="Ngau W.C."/>
            <person name="Otillar B."/>
            <person name="Poliakov A."/>
            <person name="Porter A."/>
            <person name="Szajkowski L."/>
            <person name="Werner G."/>
            <person name="Zhou K."/>
            <person name="Grigoriev I.V."/>
            <person name="Rokhsar D.S."/>
            <person name="Grossman A.R."/>
        </authorList>
    </citation>
    <scope>NUCLEOTIDE SEQUENCE [LARGE SCALE GENOMIC DNA]</scope>
    <source>
        <strain evidence="2">CC-503</strain>
    </source>
</reference>
<evidence type="ECO:0000313" key="2">
    <source>
        <dbReference type="Proteomes" id="UP000006906"/>
    </source>
</evidence>
<sequence length="286" mass="31813">MLHGNERRNSRKFRPIYSRPVPLCTPQYRVDTRLTLSPAGQQSAAVARKRKQGSVIYSLQNETGAKRPSLTPRVSSSFTPPPQFKMYKSHQFTLGNNMRWLAHSGTALGQKCGRQFIHPNNTFAGTRLVLDTILDQDARNSKVYAMVRVPVDASAGQWEKAAKVVVGDVMCDQVDYRELFFALSYEGTNTKLSKGGHLSVKEVKAAGSVIYNPATKQWGLMRNVAPGEVEVWLSPTDREGAWPDNSIVEGIVVVDVRSFAFMPVFCNALENAEYTACMYEDIGVSM</sequence>
<proteinExistence type="predicted"/>
<accession>A0A2K3D899</accession>
<name>A0A2K3D899_CHLRE</name>